<reference evidence="2 3" key="1">
    <citation type="journal article" date="2013" name="PLoS ONE">
        <title>Assembly-driven community genomics of a hypersaline microbial ecosystem.</title>
        <authorList>
            <person name="Podell S."/>
            <person name="Ugalde J.A."/>
            <person name="Narasingarao P."/>
            <person name="Banfield J.F."/>
            <person name="Heidelberg K.B."/>
            <person name="Allen E.E."/>
        </authorList>
    </citation>
    <scope>NUCLEOTIDE SEQUENCE [LARGE SCALE GENOMIC DNA]</scope>
    <source>
        <strain evidence="3">J07HQW1</strain>
    </source>
</reference>
<dbReference type="Proteomes" id="UP000030649">
    <property type="component" value="Unassembled WGS sequence"/>
</dbReference>
<gene>
    <name evidence="2" type="ORF">J07HQW1_03191</name>
</gene>
<evidence type="ECO:0000313" key="2">
    <source>
        <dbReference type="EMBL" id="ERG93134.1"/>
    </source>
</evidence>
<accession>U1MSH0</accession>
<dbReference type="STRING" id="1238424.J07HQW1_03191"/>
<dbReference type="AlphaFoldDB" id="U1MSH0"/>
<evidence type="ECO:0000313" key="3">
    <source>
        <dbReference type="Proteomes" id="UP000030649"/>
    </source>
</evidence>
<name>U1MSH0_9EURY</name>
<feature type="non-terminal residue" evidence="2">
    <location>
        <position position="412"/>
    </location>
</feature>
<proteinExistence type="predicted"/>
<dbReference type="EMBL" id="KE356560">
    <property type="protein sequence ID" value="ERG93134.1"/>
    <property type="molecule type" value="Genomic_DNA"/>
</dbReference>
<sequence length="412" mass="45529">MVSGLYGNMDPEFGSSRPATESELQGAWENCVRTFLSNNGFQRVGRKYVVESDLLDESTDFKQAFEVQADIIGGTPSVALDPCTRVMESLTDEMLRGAGGDSEVEVRILPKWKEGELRGFSDKKACEVAFEHRGIEKTVPQYWEDRHNVDFVEGSEEMVDVYVPSFDKELSYPRSCVFGGFSRGRSLPDGLKKTPRKRVSEAIDAVQDHLDSMTFARSKVSFTRAKSAEVLGQEVHDFGRENRFGVKLGDGMKRQVTGIHKGLKQTGPYGGAVEGEYVVVAPEDSRRLRDGFDELESIYSDLNLGELNRRTSIGEDGVIEVGSPHGSAFANTITGVRPELGDSDNLIAFVVLPDQYQSEVYFQARGKLFERLFSDQPVSTQAVKQQNVFGLTGGSGYFTGVNIASQTYVKLG</sequence>
<protein>
    <submittedName>
        <fullName evidence="2">Uncharacterized protein</fullName>
    </submittedName>
</protein>
<evidence type="ECO:0000256" key="1">
    <source>
        <dbReference type="SAM" id="MobiDB-lite"/>
    </source>
</evidence>
<organism evidence="2 3">
    <name type="scientific">Haloquadratum walsbyi J07HQW1</name>
    <dbReference type="NCBI Taxonomy" id="1238424"/>
    <lineage>
        <taxon>Archaea</taxon>
        <taxon>Methanobacteriati</taxon>
        <taxon>Methanobacteriota</taxon>
        <taxon>Stenosarchaea group</taxon>
        <taxon>Halobacteria</taxon>
        <taxon>Halobacteriales</taxon>
        <taxon>Haloferacaceae</taxon>
        <taxon>Haloquadratum</taxon>
    </lineage>
</organism>
<dbReference type="HOGENOM" id="CLU_669989_0_0_2"/>
<feature type="region of interest" description="Disordered" evidence="1">
    <location>
        <begin position="1"/>
        <end position="21"/>
    </location>
</feature>